<dbReference type="InterPro" id="IPR007867">
    <property type="entry name" value="GMC_OxRtase_C"/>
</dbReference>
<protein>
    <submittedName>
        <fullName evidence="10">Choline dehydrogenase</fullName>
    </submittedName>
</protein>
<dbReference type="OrthoDB" id="9785276at2"/>
<sequence>MSQQRIRLAQRVEHRRDGQHRRLRQDKQGEDLRGGKGRALGHVNGLGARPGSRKALVRVQRTGRAGASRKRHRRVANGSAAGRARWCIRPRGDVRSGRVATDAAGYDYVIVGAGSAGCVLADRLTASGRYRVLLLEAGGTDRRLFVQMPLGYGKLFHDPAVNWCYRTEPDPGLAGQADHWPRGKLLGGSSSINAMVWIRGHSSDYDDWQAAGNPGWGWADVLPAYRALEDWEGGADEFRGAGGPLHVSANRRDLHPLTHAYLGACAEAGLPGTPDFNGAQQEGAGVYQLSVKGGRRMSAARAFLRPAMRRANLTVRTHAHATRVVFEGRRAVGVEYRHKGALQLARAGREVILSGGAVNTPQLLMLSGVGPGADLAAFGLPVLLDNANVGGNLCDHQGLNYTWRMKTRTLNEVLRPWWGKALVGARWLLTGRGPLSMSINQGGGFFRTDPGLPRPNMQLYMQAFSTLLPRAGERPILTPDPFPGLSLGLSNCRPTSRGRISLHSADPFAAPRITANAYATEADVAEMLAAVKMLRRIAAQPPLADLIAEELRPGPAVSSDAELIADFRARSGTVYHASCSARMGPDAADSVVDARLRVHGLAGLRVCDASAFPTLIGGNTNAPSILMGWKGAQMILEDAG</sequence>
<evidence type="ECO:0000259" key="9">
    <source>
        <dbReference type="PROSITE" id="PS00624"/>
    </source>
</evidence>
<dbReference type="PANTHER" id="PTHR11552">
    <property type="entry name" value="GLUCOSE-METHANOL-CHOLINE GMC OXIDOREDUCTASE"/>
    <property type="match status" value="1"/>
</dbReference>
<evidence type="ECO:0000256" key="7">
    <source>
        <dbReference type="SAM" id="MobiDB-lite"/>
    </source>
</evidence>
<evidence type="ECO:0000313" key="11">
    <source>
        <dbReference type="Proteomes" id="UP000477083"/>
    </source>
</evidence>
<accession>A0A6L8VME9</accession>
<evidence type="ECO:0000256" key="2">
    <source>
        <dbReference type="ARBA" id="ARBA00010790"/>
    </source>
</evidence>
<evidence type="ECO:0000259" key="8">
    <source>
        <dbReference type="PROSITE" id="PS00623"/>
    </source>
</evidence>
<dbReference type="Pfam" id="PF05199">
    <property type="entry name" value="GMC_oxred_C"/>
    <property type="match status" value="1"/>
</dbReference>
<evidence type="ECO:0000256" key="1">
    <source>
        <dbReference type="ARBA" id="ARBA00001974"/>
    </source>
</evidence>
<dbReference type="GO" id="GO:0016614">
    <property type="term" value="F:oxidoreductase activity, acting on CH-OH group of donors"/>
    <property type="evidence" value="ECO:0007669"/>
    <property type="project" value="InterPro"/>
</dbReference>
<organism evidence="10 11">
    <name type="scientific">Frigidibacter albus</name>
    <dbReference type="NCBI Taxonomy" id="1465486"/>
    <lineage>
        <taxon>Bacteria</taxon>
        <taxon>Pseudomonadati</taxon>
        <taxon>Pseudomonadota</taxon>
        <taxon>Alphaproteobacteria</taxon>
        <taxon>Rhodobacterales</taxon>
        <taxon>Paracoccaceae</taxon>
        <taxon>Frigidibacter</taxon>
    </lineage>
</organism>
<comment type="similarity">
    <text evidence="2 6">Belongs to the GMC oxidoreductase family.</text>
</comment>
<keyword evidence="4 5" id="KW-0274">FAD</keyword>
<dbReference type="GO" id="GO:0050660">
    <property type="term" value="F:flavin adenine dinucleotide binding"/>
    <property type="evidence" value="ECO:0007669"/>
    <property type="project" value="InterPro"/>
</dbReference>
<dbReference type="Gene3D" id="3.30.560.10">
    <property type="entry name" value="Glucose Oxidase, domain 3"/>
    <property type="match status" value="1"/>
</dbReference>
<feature type="domain" description="Glucose-methanol-choline oxidoreductase N-terminal" evidence="8">
    <location>
        <begin position="183"/>
        <end position="206"/>
    </location>
</feature>
<dbReference type="PIRSF" id="PIRSF000137">
    <property type="entry name" value="Alcohol_oxidase"/>
    <property type="match status" value="1"/>
</dbReference>
<dbReference type="PROSITE" id="PS50096">
    <property type="entry name" value="IQ"/>
    <property type="match status" value="1"/>
</dbReference>
<feature type="binding site" evidence="5">
    <location>
        <begin position="193"/>
        <end position="196"/>
    </location>
    <ligand>
        <name>FAD</name>
        <dbReference type="ChEBI" id="CHEBI:57692"/>
    </ligand>
</feature>
<feature type="region of interest" description="Disordered" evidence="7">
    <location>
        <begin position="12"/>
        <end position="51"/>
    </location>
</feature>
<dbReference type="Proteomes" id="UP000477083">
    <property type="component" value="Unassembled WGS sequence"/>
</dbReference>
<feature type="domain" description="Glucose-methanol-choline oxidoreductase N-terminal" evidence="9">
    <location>
        <begin position="356"/>
        <end position="370"/>
    </location>
</feature>
<dbReference type="PROSITE" id="PS00623">
    <property type="entry name" value="GMC_OXRED_1"/>
    <property type="match status" value="1"/>
</dbReference>
<evidence type="ECO:0000256" key="5">
    <source>
        <dbReference type="PIRSR" id="PIRSR000137-2"/>
    </source>
</evidence>
<evidence type="ECO:0000313" key="10">
    <source>
        <dbReference type="EMBL" id="MZQ90722.1"/>
    </source>
</evidence>
<dbReference type="SUPFAM" id="SSF54373">
    <property type="entry name" value="FAD-linked reductases, C-terminal domain"/>
    <property type="match status" value="1"/>
</dbReference>
<proteinExistence type="inferred from homology"/>
<dbReference type="AlphaFoldDB" id="A0A6L8VME9"/>
<evidence type="ECO:0000256" key="4">
    <source>
        <dbReference type="ARBA" id="ARBA00022827"/>
    </source>
</evidence>
<keyword evidence="3 6" id="KW-0285">Flavoprotein</keyword>
<evidence type="ECO:0000256" key="6">
    <source>
        <dbReference type="RuleBase" id="RU003968"/>
    </source>
</evidence>
<evidence type="ECO:0000256" key="3">
    <source>
        <dbReference type="ARBA" id="ARBA00022630"/>
    </source>
</evidence>
<feature type="compositionally biased region" description="Basic and acidic residues" evidence="7">
    <location>
        <begin position="25"/>
        <end position="34"/>
    </location>
</feature>
<comment type="caution">
    <text evidence="10">The sequence shown here is derived from an EMBL/GenBank/DDBJ whole genome shotgun (WGS) entry which is preliminary data.</text>
</comment>
<dbReference type="EMBL" id="WWNR01000011">
    <property type="protein sequence ID" value="MZQ90722.1"/>
    <property type="molecule type" value="Genomic_DNA"/>
</dbReference>
<dbReference type="SUPFAM" id="SSF51905">
    <property type="entry name" value="FAD/NAD(P)-binding domain"/>
    <property type="match status" value="1"/>
</dbReference>
<dbReference type="InterPro" id="IPR036188">
    <property type="entry name" value="FAD/NAD-bd_sf"/>
</dbReference>
<dbReference type="Pfam" id="PF00732">
    <property type="entry name" value="GMC_oxred_N"/>
    <property type="match status" value="1"/>
</dbReference>
<keyword evidence="11" id="KW-1185">Reference proteome</keyword>
<dbReference type="InterPro" id="IPR012132">
    <property type="entry name" value="GMC_OxRdtase"/>
</dbReference>
<dbReference type="PROSITE" id="PS00624">
    <property type="entry name" value="GMC_OXRED_2"/>
    <property type="match status" value="1"/>
</dbReference>
<dbReference type="PANTHER" id="PTHR11552:SF147">
    <property type="entry name" value="CHOLINE DEHYDROGENASE, MITOCHONDRIAL"/>
    <property type="match status" value="1"/>
</dbReference>
<comment type="cofactor">
    <cofactor evidence="1 5">
        <name>FAD</name>
        <dbReference type="ChEBI" id="CHEBI:57692"/>
    </cofactor>
</comment>
<reference evidence="10 11" key="1">
    <citation type="submission" date="2020-01" db="EMBL/GenBank/DDBJ databases">
        <title>Frigidibacter albus SP32T (=CGMCC 1.13995T).</title>
        <authorList>
            <person name="Liao X."/>
        </authorList>
    </citation>
    <scope>NUCLEOTIDE SEQUENCE [LARGE SCALE GENOMIC DNA]</scope>
    <source>
        <strain evidence="10 11">SP32</strain>
    </source>
</reference>
<dbReference type="InterPro" id="IPR000172">
    <property type="entry name" value="GMC_OxRdtase_N"/>
</dbReference>
<dbReference type="Gene3D" id="3.50.50.60">
    <property type="entry name" value="FAD/NAD(P)-binding domain"/>
    <property type="match status" value="1"/>
</dbReference>
<name>A0A6L8VME9_9RHOB</name>
<gene>
    <name evidence="10" type="ORF">GS660_16630</name>
</gene>